<dbReference type="EC" id="2.4.-.-" evidence="19"/>
<dbReference type="InterPro" id="IPR012338">
    <property type="entry name" value="Beta-lactam/transpept-like"/>
</dbReference>
<keyword evidence="7" id="KW-0378">Hydrolase</keyword>
<dbReference type="Proteomes" id="UP001596528">
    <property type="component" value="Unassembled WGS sequence"/>
</dbReference>
<evidence type="ECO:0000256" key="5">
    <source>
        <dbReference type="ARBA" id="ARBA00022676"/>
    </source>
</evidence>
<dbReference type="InterPro" id="IPR001460">
    <property type="entry name" value="PCN-bd_Tpept"/>
</dbReference>
<dbReference type="RefSeq" id="WP_138789651.1">
    <property type="nucleotide sequence ID" value="NZ_JBHTGQ010000011.1"/>
</dbReference>
<keyword evidence="20" id="KW-1185">Reference proteome</keyword>
<evidence type="ECO:0000256" key="15">
    <source>
        <dbReference type="SAM" id="MobiDB-lite"/>
    </source>
</evidence>
<dbReference type="InterPro" id="IPR023346">
    <property type="entry name" value="Lysozyme-like_dom_sf"/>
</dbReference>
<keyword evidence="11" id="KW-0511">Multifunctional enzyme</keyword>
<evidence type="ECO:0000313" key="19">
    <source>
        <dbReference type="EMBL" id="MFC7749263.1"/>
    </source>
</evidence>
<evidence type="ECO:0000256" key="8">
    <source>
        <dbReference type="ARBA" id="ARBA00022960"/>
    </source>
</evidence>
<keyword evidence="2" id="KW-1003">Cell membrane</keyword>
<comment type="subcellular location">
    <subcellularLocation>
        <location evidence="1">Cell membrane</location>
    </subcellularLocation>
</comment>
<keyword evidence="6 19" id="KW-0808">Transferase</keyword>
<dbReference type="PANTHER" id="PTHR32282">
    <property type="entry name" value="BINDING PROTEIN TRANSPEPTIDASE, PUTATIVE-RELATED"/>
    <property type="match status" value="1"/>
</dbReference>
<evidence type="ECO:0000256" key="10">
    <source>
        <dbReference type="ARBA" id="ARBA00023136"/>
    </source>
</evidence>
<keyword evidence="10 16" id="KW-0472">Membrane</keyword>
<evidence type="ECO:0000256" key="12">
    <source>
        <dbReference type="ARBA" id="ARBA00023316"/>
    </source>
</evidence>
<dbReference type="InterPro" id="IPR001264">
    <property type="entry name" value="Glyco_trans_51"/>
</dbReference>
<sequence length="698" mass="76520">MADTLEPRAEKRSRRSRSPKRSLGARIRLLASAVAVLAVVCAVGFGALLLYLNSQPLPAAHVPQTSQILDAEGKLIRSFYTGENRTIVPLTSISKWLIQATLAVEDRRFYEHNGFDFRGLARAVTVNVKTLSKAQGASTLTQQLARNLYLNHDRTWTRKIKEAFYTLQLELKLSKDEILESYLNEIYYGHSAYGAEAASQMFFGKPAKDLTLAESAMLAGIPKGPRYYSPYLDWNNAKSRQELILDLMDADGYITPEQALEAKREILALQPRKTGRPLTAGYFVDYVKQQAQEKLGVTEEQFEQGGYIIQTTLDLNAQQAAEEIVAKELEDKPELQAALVAVDPRNGHIRAMVGGRNYADNQFNRALSAARQPGSAFKAFVYLAALQQPGFTPSTRFMSEPTSFAYDEGRKLYTPSNYNNKYENRRIDLRTAIAKSDNIYAVSTIRMIGEQHVIDLARRLGISGPMDPVPSLALGSFGVSPLEMASAYGAIANLGIRAEPTAILRIRTADGQMLYEHVQREASVVSPAAAYVLTDAMTSVFEPGGTGYRVAAALKRPVAGKSGTTNSDAWMVGYTPELSTAVWVGYDRGRTIDAIESYKAAPIFAEFTERALAAIPPKLFPMPEGVTTVYVDPASGKLAAPGCGESQLMAFVSGTEPTEYCDGRTRGSGDIGGPGSGSDHPGSKNGSWWEDLRRWWNG</sequence>
<dbReference type="Gene3D" id="3.40.710.10">
    <property type="entry name" value="DD-peptidase/beta-lactamase superfamily"/>
    <property type="match status" value="1"/>
</dbReference>
<dbReference type="PANTHER" id="PTHR32282:SF11">
    <property type="entry name" value="PENICILLIN-BINDING PROTEIN 1B"/>
    <property type="match status" value="1"/>
</dbReference>
<comment type="catalytic activity">
    <reaction evidence="14">
        <text>[GlcNAc-(1-&gt;4)-Mur2Ac(oyl-L-Ala-gamma-D-Glu-L-Lys-D-Ala-D-Ala)](n)-di-trans,octa-cis-undecaprenyl diphosphate + beta-D-GlcNAc-(1-&gt;4)-Mur2Ac(oyl-L-Ala-gamma-D-Glu-L-Lys-D-Ala-D-Ala)-di-trans,octa-cis-undecaprenyl diphosphate = [GlcNAc-(1-&gt;4)-Mur2Ac(oyl-L-Ala-gamma-D-Glu-L-Lys-D-Ala-D-Ala)](n+1)-di-trans,octa-cis-undecaprenyl diphosphate + di-trans,octa-cis-undecaprenyl diphosphate + H(+)</text>
        <dbReference type="Rhea" id="RHEA:23708"/>
        <dbReference type="Rhea" id="RHEA-COMP:9602"/>
        <dbReference type="Rhea" id="RHEA-COMP:9603"/>
        <dbReference type="ChEBI" id="CHEBI:15378"/>
        <dbReference type="ChEBI" id="CHEBI:58405"/>
        <dbReference type="ChEBI" id="CHEBI:60033"/>
        <dbReference type="ChEBI" id="CHEBI:78435"/>
        <dbReference type="EC" id="2.4.99.28"/>
    </reaction>
</comment>
<evidence type="ECO:0000259" key="18">
    <source>
        <dbReference type="Pfam" id="PF00912"/>
    </source>
</evidence>
<name>A0ABW2V4P4_9BACL</name>
<evidence type="ECO:0000313" key="20">
    <source>
        <dbReference type="Proteomes" id="UP001596528"/>
    </source>
</evidence>
<evidence type="ECO:0000256" key="3">
    <source>
        <dbReference type="ARBA" id="ARBA00022645"/>
    </source>
</evidence>
<evidence type="ECO:0000256" key="1">
    <source>
        <dbReference type="ARBA" id="ARBA00004236"/>
    </source>
</evidence>
<dbReference type="SUPFAM" id="SSF56601">
    <property type="entry name" value="beta-lactamase/transpeptidase-like"/>
    <property type="match status" value="1"/>
</dbReference>
<keyword evidence="16" id="KW-1133">Transmembrane helix</keyword>
<evidence type="ECO:0000256" key="7">
    <source>
        <dbReference type="ARBA" id="ARBA00022801"/>
    </source>
</evidence>
<feature type="domain" description="Glycosyl transferase family 51" evidence="18">
    <location>
        <begin position="73"/>
        <end position="248"/>
    </location>
</feature>
<keyword evidence="12" id="KW-0961">Cell wall biogenesis/degradation</keyword>
<organism evidence="19 20">
    <name type="scientific">Paenibacillus thermoaerophilus</name>
    <dbReference type="NCBI Taxonomy" id="1215385"/>
    <lineage>
        <taxon>Bacteria</taxon>
        <taxon>Bacillati</taxon>
        <taxon>Bacillota</taxon>
        <taxon>Bacilli</taxon>
        <taxon>Bacillales</taxon>
        <taxon>Paenibacillaceae</taxon>
        <taxon>Paenibacillus</taxon>
    </lineage>
</organism>
<feature type="region of interest" description="Disordered" evidence="15">
    <location>
        <begin position="661"/>
        <end position="685"/>
    </location>
</feature>
<evidence type="ECO:0000259" key="17">
    <source>
        <dbReference type="Pfam" id="PF00905"/>
    </source>
</evidence>
<accession>A0ABW2V4P4</accession>
<evidence type="ECO:0000256" key="16">
    <source>
        <dbReference type="SAM" id="Phobius"/>
    </source>
</evidence>
<dbReference type="InterPro" id="IPR050396">
    <property type="entry name" value="Glycosyltr_51/Transpeptidase"/>
</dbReference>
<keyword evidence="3" id="KW-0121">Carboxypeptidase</keyword>
<comment type="catalytic activity">
    <reaction evidence="13">
        <text>Preferential cleavage: (Ac)2-L-Lys-D-Ala-|-D-Ala. Also transpeptidation of peptidyl-alanyl moieties that are N-acyl substituents of D-alanine.</text>
        <dbReference type="EC" id="3.4.16.4"/>
    </reaction>
</comment>
<evidence type="ECO:0000256" key="11">
    <source>
        <dbReference type="ARBA" id="ARBA00023268"/>
    </source>
</evidence>
<evidence type="ECO:0000256" key="6">
    <source>
        <dbReference type="ARBA" id="ARBA00022679"/>
    </source>
</evidence>
<gene>
    <name evidence="19" type="ORF">ACFQWB_04810</name>
</gene>
<dbReference type="InterPro" id="IPR036950">
    <property type="entry name" value="PBP_transglycosylase"/>
</dbReference>
<protein>
    <submittedName>
        <fullName evidence="19">Transglycosylase domain-containing protein</fullName>
        <ecNumber evidence="19">2.4.-.-</ecNumber>
    </submittedName>
</protein>
<dbReference type="Pfam" id="PF00912">
    <property type="entry name" value="Transgly"/>
    <property type="match status" value="1"/>
</dbReference>
<keyword evidence="16" id="KW-0812">Transmembrane</keyword>
<dbReference type="SUPFAM" id="SSF53955">
    <property type="entry name" value="Lysozyme-like"/>
    <property type="match status" value="1"/>
</dbReference>
<dbReference type="EMBL" id="JBHTGQ010000011">
    <property type="protein sequence ID" value="MFC7749263.1"/>
    <property type="molecule type" value="Genomic_DNA"/>
</dbReference>
<dbReference type="Pfam" id="PF00905">
    <property type="entry name" value="Transpeptidase"/>
    <property type="match status" value="1"/>
</dbReference>
<evidence type="ECO:0000256" key="4">
    <source>
        <dbReference type="ARBA" id="ARBA00022670"/>
    </source>
</evidence>
<evidence type="ECO:0000256" key="14">
    <source>
        <dbReference type="ARBA" id="ARBA00049902"/>
    </source>
</evidence>
<keyword evidence="8" id="KW-0133">Cell shape</keyword>
<dbReference type="GO" id="GO:0016757">
    <property type="term" value="F:glycosyltransferase activity"/>
    <property type="evidence" value="ECO:0007669"/>
    <property type="project" value="UniProtKB-KW"/>
</dbReference>
<evidence type="ECO:0000256" key="9">
    <source>
        <dbReference type="ARBA" id="ARBA00022984"/>
    </source>
</evidence>
<proteinExistence type="predicted"/>
<keyword evidence="4" id="KW-0645">Protease</keyword>
<feature type="transmembrane region" description="Helical" evidence="16">
    <location>
        <begin position="27"/>
        <end position="52"/>
    </location>
</feature>
<reference evidence="20" key="1">
    <citation type="journal article" date="2019" name="Int. J. Syst. Evol. Microbiol.">
        <title>The Global Catalogue of Microorganisms (GCM) 10K type strain sequencing project: providing services to taxonomists for standard genome sequencing and annotation.</title>
        <authorList>
            <consortium name="The Broad Institute Genomics Platform"/>
            <consortium name="The Broad Institute Genome Sequencing Center for Infectious Disease"/>
            <person name="Wu L."/>
            <person name="Ma J."/>
        </authorList>
    </citation>
    <scope>NUCLEOTIDE SEQUENCE [LARGE SCALE GENOMIC DNA]</scope>
    <source>
        <strain evidence="20">JCM 18657</strain>
    </source>
</reference>
<dbReference type="NCBIfam" id="TIGR02074">
    <property type="entry name" value="PBP_1a_fam"/>
    <property type="match status" value="1"/>
</dbReference>
<comment type="caution">
    <text evidence="19">The sequence shown here is derived from an EMBL/GenBank/DDBJ whole genome shotgun (WGS) entry which is preliminary data.</text>
</comment>
<evidence type="ECO:0000256" key="13">
    <source>
        <dbReference type="ARBA" id="ARBA00034000"/>
    </source>
</evidence>
<feature type="domain" description="Penicillin-binding protein transpeptidase" evidence="17">
    <location>
        <begin position="338"/>
        <end position="607"/>
    </location>
</feature>
<dbReference type="Gene3D" id="1.10.3810.10">
    <property type="entry name" value="Biosynthetic peptidoglycan transglycosylase-like"/>
    <property type="match status" value="1"/>
</dbReference>
<evidence type="ECO:0000256" key="2">
    <source>
        <dbReference type="ARBA" id="ARBA00022475"/>
    </source>
</evidence>
<keyword evidence="9" id="KW-0573">Peptidoglycan synthesis</keyword>
<keyword evidence="5 19" id="KW-0328">Glycosyltransferase</keyword>